<dbReference type="GO" id="GO:0019432">
    <property type="term" value="P:triglyceride biosynthetic process"/>
    <property type="evidence" value="ECO:0007669"/>
    <property type="project" value="TreeGrafter"/>
</dbReference>
<dbReference type="EMBL" id="GG738904">
    <property type="protein sequence ID" value="EFC38868.1"/>
    <property type="molecule type" value="Genomic_DNA"/>
</dbReference>
<keyword evidence="1" id="KW-0472">Membrane</keyword>
<dbReference type="OMA" id="CFREEFI"/>
<keyword evidence="4" id="KW-1185">Reference proteome</keyword>
<dbReference type="PANTHER" id="PTHR31650:SF1">
    <property type="entry name" value="WAX ESTER SYNTHASE_DIACYLGLYCEROL ACYLTRANSFERASE 4-RELATED"/>
    <property type="match status" value="1"/>
</dbReference>
<dbReference type="InterPro" id="IPR009721">
    <property type="entry name" value="O-acyltransferase_WSD1_C"/>
</dbReference>
<feature type="domain" description="O-acyltransferase WSD1 C-terminal" evidence="2">
    <location>
        <begin position="360"/>
        <end position="509"/>
    </location>
</feature>
<feature type="transmembrane region" description="Helical" evidence="1">
    <location>
        <begin position="213"/>
        <end position="239"/>
    </location>
</feature>
<gene>
    <name evidence="3" type="ORF">NAEGRDRAFT_73315</name>
</gene>
<accession>D2VWA7</accession>
<keyword evidence="1" id="KW-1133">Transmembrane helix</keyword>
<evidence type="ECO:0000259" key="2">
    <source>
        <dbReference type="Pfam" id="PF06974"/>
    </source>
</evidence>
<dbReference type="PANTHER" id="PTHR31650">
    <property type="entry name" value="O-ACYLTRANSFERASE (WSD1-LIKE) FAMILY PROTEIN"/>
    <property type="match status" value="1"/>
</dbReference>
<dbReference type="GO" id="GO:0008374">
    <property type="term" value="F:O-acyltransferase activity"/>
    <property type="evidence" value="ECO:0007669"/>
    <property type="project" value="InterPro"/>
</dbReference>
<dbReference type="InParanoid" id="D2VWA7"/>
<evidence type="ECO:0000313" key="3">
    <source>
        <dbReference type="EMBL" id="EFC38868.1"/>
    </source>
</evidence>
<dbReference type="RefSeq" id="XP_002671612.1">
    <property type="nucleotide sequence ID" value="XM_002671566.1"/>
</dbReference>
<evidence type="ECO:0000256" key="1">
    <source>
        <dbReference type="SAM" id="Phobius"/>
    </source>
</evidence>
<reference evidence="3 4" key="1">
    <citation type="journal article" date="2010" name="Cell">
        <title>The genome of Naegleria gruberi illuminates early eukaryotic versatility.</title>
        <authorList>
            <person name="Fritz-Laylin L.K."/>
            <person name="Prochnik S.E."/>
            <person name="Ginger M.L."/>
            <person name="Dacks J.B."/>
            <person name="Carpenter M.L."/>
            <person name="Field M.C."/>
            <person name="Kuo A."/>
            <person name="Paredez A."/>
            <person name="Chapman J."/>
            <person name="Pham J."/>
            <person name="Shu S."/>
            <person name="Neupane R."/>
            <person name="Cipriano M."/>
            <person name="Mancuso J."/>
            <person name="Tu H."/>
            <person name="Salamov A."/>
            <person name="Lindquist E."/>
            <person name="Shapiro H."/>
            <person name="Lucas S."/>
            <person name="Grigoriev I.V."/>
            <person name="Cande W.Z."/>
            <person name="Fulton C."/>
            <person name="Rokhsar D.S."/>
            <person name="Dawson S.C."/>
        </authorList>
    </citation>
    <scope>NUCLEOTIDE SEQUENCE [LARGE SCALE GENOMIC DNA]</scope>
    <source>
        <strain evidence="3 4">NEG-M</strain>
    </source>
</reference>
<dbReference type="InterPro" id="IPR045034">
    <property type="entry name" value="O-acyltransferase_WSD1-like"/>
</dbReference>
<keyword evidence="1" id="KW-0812">Transmembrane</keyword>
<dbReference type="Proteomes" id="UP000006671">
    <property type="component" value="Unassembled WGS sequence"/>
</dbReference>
<evidence type="ECO:0000313" key="4">
    <source>
        <dbReference type="Proteomes" id="UP000006671"/>
    </source>
</evidence>
<dbReference type="Pfam" id="PF06974">
    <property type="entry name" value="WS_DGAT_C"/>
    <property type="match status" value="1"/>
</dbReference>
<proteinExistence type="predicted"/>
<dbReference type="KEGG" id="ngr:NAEGRDRAFT_73315"/>
<protein>
    <submittedName>
        <fullName evidence="3">Predicted protein</fullName>
    </submittedName>
</protein>
<organism evidence="4">
    <name type="scientific">Naegleria gruberi</name>
    <name type="common">Amoeba</name>
    <dbReference type="NCBI Taxonomy" id="5762"/>
    <lineage>
        <taxon>Eukaryota</taxon>
        <taxon>Discoba</taxon>
        <taxon>Heterolobosea</taxon>
        <taxon>Tetramitia</taxon>
        <taxon>Eutetramitia</taxon>
        <taxon>Vahlkampfiidae</taxon>
        <taxon>Naegleria</taxon>
    </lineage>
</organism>
<name>D2VWA7_NAEGR</name>
<dbReference type="OrthoDB" id="619536at2759"/>
<dbReference type="VEuPathDB" id="AmoebaDB:NAEGRDRAFT_73315"/>
<sequence>MSQLMVMQESETTPCVVGGLVLLSAKDDNNNNIEEKIHRIDRKAFEERLKERLLQRYVRFRSILVSESEYIDIGVDEVCLENHVKYEMLNLSKEKSEDEILSELIGSRLFSPFKPVENSQVKGVIPLWECIVIENYSRGLILFFRIHHWIGDGTLLQKIVGTDLLDNEKEASEYVQSKFDKIMKGSHSNWNSALTIINNLTGKLNRIPLLGSLVSYCIGFFLKILAFVATFFLILGIGVKGEPDTMFRASKKHPKCGQVTCSFIWFNDTEQLRDDENDLRNETDKYFTVPEFKKVAKKLDGKLNDLFLSLLSGASDRYRLKLSAKESSNMQEREKLLSTTNARMGMGVNIRSTESKSQSGNIVGVIFGSIPLNIQLIEEPQKRFETVRNNMNFAKFLPQPYFNRYLLWLGTALLPKKMAVSLMNWGAASTTFTCSNVQGFEADDKLKYTMLGRNIVQGAGFIPLVSAVAVNCTLMTFNDRVGLSIVCDKGIIQDIHMYAECFREEFIALRKSLDL</sequence>
<dbReference type="GO" id="GO:0005886">
    <property type="term" value="C:plasma membrane"/>
    <property type="evidence" value="ECO:0007669"/>
    <property type="project" value="TreeGrafter"/>
</dbReference>
<dbReference type="AlphaFoldDB" id="D2VWA7"/>
<dbReference type="GeneID" id="8858643"/>